<comment type="caution">
    <text evidence="1">The sequence shown here is derived from an EMBL/GenBank/DDBJ whole genome shotgun (WGS) entry which is preliminary data.</text>
</comment>
<reference evidence="1" key="1">
    <citation type="journal article" date="2015" name="Nature">
        <title>Complex archaea that bridge the gap between prokaryotes and eukaryotes.</title>
        <authorList>
            <person name="Spang A."/>
            <person name="Saw J.H."/>
            <person name="Jorgensen S.L."/>
            <person name="Zaremba-Niedzwiedzka K."/>
            <person name="Martijn J."/>
            <person name="Lind A.E."/>
            <person name="van Eijk R."/>
            <person name="Schleper C."/>
            <person name="Guy L."/>
            <person name="Ettema T.J."/>
        </authorList>
    </citation>
    <scope>NUCLEOTIDE SEQUENCE</scope>
</reference>
<protein>
    <submittedName>
        <fullName evidence="1">Uncharacterized protein</fullName>
    </submittedName>
</protein>
<dbReference type="EMBL" id="LAZR01041438">
    <property type="protein sequence ID" value="KKL11995.1"/>
    <property type="molecule type" value="Genomic_DNA"/>
</dbReference>
<evidence type="ECO:0000313" key="1">
    <source>
        <dbReference type="EMBL" id="KKL11995.1"/>
    </source>
</evidence>
<gene>
    <name evidence="1" type="ORF">LCGC14_2540230</name>
</gene>
<organism evidence="1">
    <name type="scientific">marine sediment metagenome</name>
    <dbReference type="NCBI Taxonomy" id="412755"/>
    <lineage>
        <taxon>unclassified sequences</taxon>
        <taxon>metagenomes</taxon>
        <taxon>ecological metagenomes</taxon>
    </lineage>
</organism>
<sequence>MAKKKSTTKSSKVETAVPTTLSKSVRIEKISNGFVISTFTDKGEKAAFGKTRKDAEKIALKMLK</sequence>
<proteinExistence type="predicted"/>
<dbReference type="AlphaFoldDB" id="A0A0F9ARC7"/>
<accession>A0A0F9ARC7</accession>
<name>A0A0F9ARC7_9ZZZZ</name>